<gene>
    <name evidence="1" type="ORF">O181_036825</name>
</gene>
<accession>A0A9Q3HCI9</accession>
<protein>
    <submittedName>
        <fullName evidence="1">Uncharacterized protein</fullName>
    </submittedName>
</protein>
<proteinExistence type="predicted"/>
<dbReference type="PANTHER" id="PTHR11439">
    <property type="entry name" value="GAG-POL-RELATED RETROTRANSPOSON"/>
    <property type="match status" value="1"/>
</dbReference>
<organism evidence="1 2">
    <name type="scientific">Austropuccinia psidii MF-1</name>
    <dbReference type="NCBI Taxonomy" id="1389203"/>
    <lineage>
        <taxon>Eukaryota</taxon>
        <taxon>Fungi</taxon>
        <taxon>Dikarya</taxon>
        <taxon>Basidiomycota</taxon>
        <taxon>Pucciniomycotina</taxon>
        <taxon>Pucciniomycetes</taxon>
        <taxon>Pucciniales</taxon>
        <taxon>Sphaerophragmiaceae</taxon>
        <taxon>Austropuccinia</taxon>
    </lineage>
</organism>
<evidence type="ECO:0000313" key="1">
    <source>
        <dbReference type="EMBL" id="MBW0497110.1"/>
    </source>
</evidence>
<dbReference type="AlphaFoldDB" id="A0A9Q3HCI9"/>
<sequence length="198" mass="22863">MGALNYISTNTRRDITFSVSQLSCFLEKPGITHWTECLQVLRYLYHTRGLSLHYSREGGKKGIVAYTDSEWGNSVFNKRSTSGNIVTVNGHLVSWRTKKQPTVSHSTTEAEYKALSNMTKEVEWLMQLLKEIDFNRENSTPQLFNDNKGAIDLALSNANHNGFKTKYMDIKYHYIQNLIRNSVINLKYISTNLWQLIF</sequence>
<name>A0A9Q3HCI9_9BASI</name>
<evidence type="ECO:0000313" key="2">
    <source>
        <dbReference type="Proteomes" id="UP000765509"/>
    </source>
</evidence>
<dbReference type="EMBL" id="AVOT02014002">
    <property type="protein sequence ID" value="MBW0497110.1"/>
    <property type="molecule type" value="Genomic_DNA"/>
</dbReference>
<dbReference type="PANTHER" id="PTHR11439:SF440">
    <property type="entry name" value="INTEGRASE CATALYTIC DOMAIN-CONTAINING PROTEIN"/>
    <property type="match status" value="1"/>
</dbReference>
<dbReference type="OrthoDB" id="3344688at2759"/>
<dbReference type="Proteomes" id="UP000765509">
    <property type="component" value="Unassembled WGS sequence"/>
</dbReference>
<reference evidence="1" key="1">
    <citation type="submission" date="2021-03" db="EMBL/GenBank/DDBJ databases">
        <title>Draft genome sequence of rust myrtle Austropuccinia psidii MF-1, a brazilian biotype.</title>
        <authorList>
            <person name="Quecine M.C."/>
            <person name="Pachon D.M.R."/>
            <person name="Bonatelli M.L."/>
            <person name="Correr F.H."/>
            <person name="Franceschini L.M."/>
            <person name="Leite T.F."/>
            <person name="Margarido G.R.A."/>
            <person name="Almeida C.A."/>
            <person name="Ferrarezi J.A."/>
            <person name="Labate C.A."/>
        </authorList>
    </citation>
    <scope>NUCLEOTIDE SEQUENCE</scope>
    <source>
        <strain evidence="1">MF-1</strain>
    </source>
</reference>
<comment type="caution">
    <text evidence="1">The sequence shown here is derived from an EMBL/GenBank/DDBJ whole genome shotgun (WGS) entry which is preliminary data.</text>
</comment>
<keyword evidence="2" id="KW-1185">Reference proteome</keyword>
<dbReference type="CDD" id="cd09272">
    <property type="entry name" value="RNase_HI_RT_Ty1"/>
    <property type="match status" value="1"/>
</dbReference>